<evidence type="ECO:0000313" key="3">
    <source>
        <dbReference type="Proteomes" id="UP001176883"/>
    </source>
</evidence>
<dbReference type="InterPro" id="IPR011989">
    <property type="entry name" value="ARM-like"/>
</dbReference>
<evidence type="ECO:0000259" key="1">
    <source>
        <dbReference type="Pfam" id="PF12717"/>
    </source>
</evidence>
<gene>
    <name evidence="2" type="ORF">Q4Q35_19280</name>
</gene>
<organism evidence="2 3">
    <name type="scientific">Flavivirga aquimarina</name>
    <dbReference type="NCBI Taxonomy" id="2027862"/>
    <lineage>
        <taxon>Bacteria</taxon>
        <taxon>Pseudomonadati</taxon>
        <taxon>Bacteroidota</taxon>
        <taxon>Flavobacteriia</taxon>
        <taxon>Flavobacteriales</taxon>
        <taxon>Flavobacteriaceae</taxon>
        <taxon>Flavivirga</taxon>
    </lineage>
</organism>
<comment type="caution">
    <text evidence="2">The sequence shown here is derived from an EMBL/GenBank/DDBJ whole genome shotgun (WGS) entry which is preliminary data.</text>
</comment>
<dbReference type="Proteomes" id="UP001176883">
    <property type="component" value="Unassembled WGS sequence"/>
</dbReference>
<dbReference type="InterPro" id="IPR016024">
    <property type="entry name" value="ARM-type_fold"/>
</dbReference>
<dbReference type="Pfam" id="PF12717">
    <property type="entry name" value="Cnd1"/>
    <property type="match status" value="1"/>
</dbReference>
<dbReference type="InterPro" id="IPR032682">
    <property type="entry name" value="Cnd1_C"/>
</dbReference>
<accession>A0ABT8WG12</accession>
<proteinExistence type="predicted"/>
<keyword evidence="3" id="KW-1185">Reference proteome</keyword>
<feature type="domain" description="Condensin complex subunit 1 C-terminal" evidence="1">
    <location>
        <begin position="26"/>
        <end position="95"/>
    </location>
</feature>
<dbReference type="EMBL" id="JAUOEK010000179">
    <property type="protein sequence ID" value="MDO5971949.1"/>
    <property type="molecule type" value="Genomic_DNA"/>
</dbReference>
<protein>
    <submittedName>
        <fullName evidence="2">HEAT repeat domain-containing protein</fullName>
    </submittedName>
</protein>
<sequence>MSFYDLSKEVRNQLVEKINKDIAHDLTSNRVENIITCFSDEDTYIRKTGYLAIGKIFYSKPELQKTILSTLKELLKSNPEKIRQTTVNAAGEIGKFHFEKVQAFFDTGLFDEHHSVRNAVIGSVKKMGEKNPVPVLAWAKTYLKHPDKEVRREVCHGIELRGRTHPQDILPLLRELEFDNTNRVTDTLIHVLGQIAYKNGCLKTVVAHLNTWKNKALVEKALDEIVDVHNRYKKFAVLTQQEAIEFIDGNYKPIS</sequence>
<dbReference type="SUPFAM" id="SSF48371">
    <property type="entry name" value="ARM repeat"/>
    <property type="match status" value="1"/>
</dbReference>
<evidence type="ECO:0000313" key="2">
    <source>
        <dbReference type="EMBL" id="MDO5971949.1"/>
    </source>
</evidence>
<reference evidence="2" key="1">
    <citation type="submission" date="2023-07" db="EMBL/GenBank/DDBJ databases">
        <title>Two novel species in the genus Flavivirga.</title>
        <authorList>
            <person name="Kwon K."/>
        </authorList>
    </citation>
    <scope>NUCLEOTIDE SEQUENCE</scope>
    <source>
        <strain evidence="2">KCTC 52353</strain>
    </source>
</reference>
<dbReference type="Gene3D" id="1.25.10.10">
    <property type="entry name" value="Leucine-rich Repeat Variant"/>
    <property type="match status" value="1"/>
</dbReference>
<dbReference type="RefSeq" id="WP_303279666.1">
    <property type="nucleotide sequence ID" value="NZ_JAUOEK010000179.1"/>
</dbReference>
<name>A0ABT8WG12_9FLAO</name>